<evidence type="ECO:0000256" key="2">
    <source>
        <dbReference type="ARBA" id="ARBA00009441"/>
    </source>
</evidence>
<protein>
    <recommendedName>
        <fullName evidence="3 9">DNA repair protein RecN</fullName>
    </recommendedName>
    <alternativeName>
        <fullName evidence="8 9">Recombination protein N</fullName>
    </alternativeName>
</protein>
<comment type="similarity">
    <text evidence="2 9">Belongs to the RecN family.</text>
</comment>
<dbReference type="Gene3D" id="3.40.50.300">
    <property type="entry name" value="P-loop containing nucleotide triphosphate hydrolases"/>
    <property type="match status" value="2"/>
</dbReference>
<dbReference type="GO" id="GO:0006281">
    <property type="term" value="P:DNA repair"/>
    <property type="evidence" value="ECO:0007669"/>
    <property type="project" value="UniProtKB-KW"/>
</dbReference>
<keyword evidence="5 9" id="KW-0227">DNA damage</keyword>
<dbReference type="GO" id="GO:0005524">
    <property type="term" value="F:ATP binding"/>
    <property type="evidence" value="ECO:0007669"/>
    <property type="project" value="UniProtKB-KW"/>
</dbReference>
<dbReference type="EMBL" id="BMFY01000015">
    <property type="protein sequence ID" value="GGA24279.1"/>
    <property type="molecule type" value="Genomic_DNA"/>
</dbReference>
<dbReference type="GO" id="GO:0043590">
    <property type="term" value="C:bacterial nucleoid"/>
    <property type="evidence" value="ECO:0007669"/>
    <property type="project" value="TreeGrafter"/>
</dbReference>
<dbReference type="Proteomes" id="UP000616114">
    <property type="component" value="Unassembled WGS sequence"/>
</dbReference>
<comment type="caution">
    <text evidence="11">The sequence shown here is derived from an EMBL/GenBank/DDBJ whole genome shotgun (WGS) entry which is preliminary data.</text>
</comment>
<keyword evidence="12" id="KW-1185">Reference proteome</keyword>
<comment type="function">
    <text evidence="1 9">May be involved in recombinational repair of damaged DNA.</text>
</comment>
<dbReference type="NCBIfam" id="TIGR00634">
    <property type="entry name" value="recN"/>
    <property type="match status" value="1"/>
</dbReference>
<dbReference type="AlphaFoldDB" id="A0A8J2U0D8"/>
<dbReference type="CDD" id="cd03241">
    <property type="entry name" value="ABC_RecN"/>
    <property type="match status" value="1"/>
</dbReference>
<sequence length="572" mass="60357">MIERLKIDDLGVISSAEVEFGPGLSVVTGETGAGKTMVVTALGLLLGARADSGRVRAGADRAVVEGDFALPEPLAARLGDRVREAGGDLDGEVLTLARILSEKGRSRAVAGGRTVPNGVLGELGEHLVSVHGQTEQLTLRQPAAQRALLDRFGGQPLARALDRYQDAYAAWKDSAATLAELTASESERHERIAQLRRALEEIAEVRPEPGEDVALANLSQRLGAHEELRQAAQLAHDALAGGDAEETPCAVDLVEQARRAVDAAASSDSTLTAHQETLADLSYRLADAAQELSGYLSDLGEAGEADIEQIEGRRARLASLRVYGETADEVLAYEERAAAELLRLENDDASLEGLAARTEELAAALAEAGAVLRAERERAAAALEEDVAVELAALAMPGARLSVQLDEPGEPGPHGTEGVRIRLQQHAGAQPQDIAKTASGGELSRVMLALEVVIGEVDPVPTFVFDEVDAGVGGRAAVEIGRRLARLARHSQVLVVTHLPQVAAWADAHINVVKATGEETGHNAPISGVERLDDAQRAAELARMLAGQDESEVALAHARELIASAREEMSSW</sequence>
<evidence type="ECO:0000256" key="7">
    <source>
        <dbReference type="ARBA" id="ARBA00023204"/>
    </source>
</evidence>
<dbReference type="PIRSF" id="PIRSF003128">
    <property type="entry name" value="RecN"/>
    <property type="match status" value="1"/>
</dbReference>
<keyword evidence="7 9" id="KW-0234">DNA repair</keyword>
<reference evidence="11" key="2">
    <citation type="submission" date="2020-09" db="EMBL/GenBank/DDBJ databases">
        <authorList>
            <person name="Sun Q."/>
            <person name="Zhou Y."/>
        </authorList>
    </citation>
    <scope>NUCLEOTIDE SEQUENCE</scope>
    <source>
        <strain evidence="11">CGMCC 1.12785</strain>
    </source>
</reference>
<dbReference type="Pfam" id="PF02463">
    <property type="entry name" value="SMC_N"/>
    <property type="match status" value="1"/>
</dbReference>
<evidence type="ECO:0000256" key="4">
    <source>
        <dbReference type="ARBA" id="ARBA00022741"/>
    </source>
</evidence>
<dbReference type="PANTHER" id="PTHR11059:SF0">
    <property type="entry name" value="DNA REPAIR PROTEIN RECN"/>
    <property type="match status" value="1"/>
</dbReference>
<dbReference type="InterPro" id="IPR003395">
    <property type="entry name" value="RecF/RecN/SMC_N"/>
</dbReference>
<keyword evidence="4" id="KW-0547">Nucleotide-binding</keyword>
<name>A0A8J2U0D8_9MICO</name>
<reference evidence="11" key="1">
    <citation type="journal article" date="2014" name="Int. J. Syst. Evol. Microbiol.">
        <title>Complete genome sequence of Corynebacterium casei LMG S-19264T (=DSM 44701T), isolated from a smear-ripened cheese.</title>
        <authorList>
            <consortium name="US DOE Joint Genome Institute (JGI-PGF)"/>
            <person name="Walter F."/>
            <person name="Albersmeier A."/>
            <person name="Kalinowski J."/>
            <person name="Ruckert C."/>
        </authorList>
    </citation>
    <scope>NUCLEOTIDE SEQUENCE</scope>
    <source>
        <strain evidence="11">CGMCC 1.12785</strain>
    </source>
</reference>
<dbReference type="PANTHER" id="PTHR11059">
    <property type="entry name" value="DNA REPAIR PROTEIN RECN"/>
    <property type="match status" value="1"/>
</dbReference>
<dbReference type="InterPro" id="IPR004604">
    <property type="entry name" value="DNA_recomb/repair_RecN"/>
</dbReference>
<dbReference type="SUPFAM" id="SSF52540">
    <property type="entry name" value="P-loop containing nucleoside triphosphate hydrolases"/>
    <property type="match status" value="2"/>
</dbReference>
<evidence type="ECO:0000256" key="1">
    <source>
        <dbReference type="ARBA" id="ARBA00003618"/>
    </source>
</evidence>
<organism evidence="11 12">
    <name type="scientific">Sediminivirga luteola</name>
    <dbReference type="NCBI Taxonomy" id="1774748"/>
    <lineage>
        <taxon>Bacteria</taxon>
        <taxon>Bacillati</taxon>
        <taxon>Actinomycetota</taxon>
        <taxon>Actinomycetes</taxon>
        <taxon>Micrococcales</taxon>
        <taxon>Brevibacteriaceae</taxon>
        <taxon>Sediminivirga</taxon>
    </lineage>
</organism>
<gene>
    <name evidence="11" type="primary">recN</name>
    <name evidence="11" type="ORF">GCM10011333_29110</name>
</gene>
<proteinExistence type="inferred from homology"/>
<evidence type="ECO:0000313" key="11">
    <source>
        <dbReference type="EMBL" id="GGA24279.1"/>
    </source>
</evidence>
<accession>A0A8J2U0D8</accession>
<evidence type="ECO:0000256" key="6">
    <source>
        <dbReference type="ARBA" id="ARBA00022840"/>
    </source>
</evidence>
<dbReference type="RefSeq" id="WP_188551633.1">
    <property type="nucleotide sequence ID" value="NZ_BMFY01000015.1"/>
</dbReference>
<dbReference type="InterPro" id="IPR027417">
    <property type="entry name" value="P-loop_NTPase"/>
</dbReference>
<feature type="domain" description="RecF/RecN/SMC N-terminal" evidence="10">
    <location>
        <begin position="2"/>
        <end position="515"/>
    </location>
</feature>
<dbReference type="GO" id="GO:0009432">
    <property type="term" value="P:SOS response"/>
    <property type="evidence" value="ECO:0007669"/>
    <property type="project" value="TreeGrafter"/>
</dbReference>
<evidence type="ECO:0000256" key="5">
    <source>
        <dbReference type="ARBA" id="ARBA00022763"/>
    </source>
</evidence>
<evidence type="ECO:0000259" key="10">
    <source>
        <dbReference type="Pfam" id="PF02463"/>
    </source>
</evidence>
<evidence type="ECO:0000256" key="3">
    <source>
        <dbReference type="ARBA" id="ARBA00021315"/>
    </source>
</evidence>
<evidence type="ECO:0000256" key="8">
    <source>
        <dbReference type="ARBA" id="ARBA00033408"/>
    </source>
</evidence>
<dbReference type="GO" id="GO:0006310">
    <property type="term" value="P:DNA recombination"/>
    <property type="evidence" value="ECO:0007669"/>
    <property type="project" value="InterPro"/>
</dbReference>
<keyword evidence="6" id="KW-0067">ATP-binding</keyword>
<evidence type="ECO:0000256" key="9">
    <source>
        <dbReference type="PIRNR" id="PIRNR003128"/>
    </source>
</evidence>
<evidence type="ECO:0000313" key="12">
    <source>
        <dbReference type="Proteomes" id="UP000616114"/>
    </source>
</evidence>